<dbReference type="AlphaFoldDB" id="A0AAV6IUQ3"/>
<name>A0AAV6IUQ3_9ERIC</name>
<reference evidence="1" key="1">
    <citation type="submission" date="2020-08" db="EMBL/GenBank/DDBJ databases">
        <title>Plant Genome Project.</title>
        <authorList>
            <person name="Zhang R.-G."/>
        </authorList>
    </citation>
    <scope>NUCLEOTIDE SEQUENCE</scope>
    <source>
        <strain evidence="1">WSP0</strain>
        <tissue evidence="1">Leaf</tissue>
    </source>
</reference>
<evidence type="ECO:0000313" key="2">
    <source>
        <dbReference type="Proteomes" id="UP000823749"/>
    </source>
</evidence>
<evidence type="ECO:0000313" key="1">
    <source>
        <dbReference type="EMBL" id="KAG5530765.1"/>
    </source>
</evidence>
<dbReference type="EMBL" id="JACTNZ010000009">
    <property type="protein sequence ID" value="KAG5530765.1"/>
    <property type="molecule type" value="Genomic_DNA"/>
</dbReference>
<gene>
    <name evidence="1" type="ORF">RHGRI_025665</name>
</gene>
<dbReference type="Proteomes" id="UP000823749">
    <property type="component" value="Chromosome 9"/>
</dbReference>
<sequence>MVGWLLVRIVPHYGSLIHSQGLNSNFHQGPVFPISKDIILVTRGNCIYFNDDNCELHEAEFDGVSFDMGIYILDDGMIESLDVPGYEGRTKYPAPTCQAFTKATFKAKEANHHIDVLKSPVVGHHIASHGLKICSCLFCNVCCCCILLAAT</sequence>
<comment type="caution">
    <text evidence="1">The sequence shown here is derived from an EMBL/GenBank/DDBJ whole genome shotgun (WGS) entry which is preliminary data.</text>
</comment>
<protein>
    <submittedName>
        <fullName evidence="1">Uncharacterized protein</fullName>
    </submittedName>
</protein>
<keyword evidence="2" id="KW-1185">Reference proteome</keyword>
<accession>A0AAV6IUQ3</accession>
<organism evidence="1 2">
    <name type="scientific">Rhododendron griersonianum</name>
    <dbReference type="NCBI Taxonomy" id="479676"/>
    <lineage>
        <taxon>Eukaryota</taxon>
        <taxon>Viridiplantae</taxon>
        <taxon>Streptophyta</taxon>
        <taxon>Embryophyta</taxon>
        <taxon>Tracheophyta</taxon>
        <taxon>Spermatophyta</taxon>
        <taxon>Magnoliopsida</taxon>
        <taxon>eudicotyledons</taxon>
        <taxon>Gunneridae</taxon>
        <taxon>Pentapetalae</taxon>
        <taxon>asterids</taxon>
        <taxon>Ericales</taxon>
        <taxon>Ericaceae</taxon>
        <taxon>Ericoideae</taxon>
        <taxon>Rhodoreae</taxon>
        <taxon>Rhododendron</taxon>
    </lineage>
</organism>
<proteinExistence type="predicted"/>